<accession>A0A4P6XQI0</accession>
<sequence>MVVANFAQAISLAPGVVLSGYNTMLNLGAMKDVKVVVNCGSTLGFLKFIDEYEPVISSDVIVLNLDPYTSSTDASYNDFHVRFNRVLQNYLAFFYSYNKEVNFFIHSNYENSRLAFHSPTMNGIPLRLLFNVNRLLKLIKNVNGLAGFMFVSENFGLLHHSNALLYALSILYLMDNYNYNFDASYKFLQSLIQPLRMVPNTHFFAPPELFNANHYDDILLIDSLKKFHAENLKIKLAESGVMTKNYRLKRLADCIDTHVMQPVKRMA</sequence>
<evidence type="ECO:0000313" key="1">
    <source>
        <dbReference type="EMBL" id="QBM88556.1"/>
    </source>
</evidence>
<keyword evidence="2" id="KW-1185">Reference proteome</keyword>
<dbReference type="AlphaFoldDB" id="A0A4P6XQI0"/>
<protein>
    <submittedName>
        <fullName evidence="1">Uncharacterized protein</fullName>
    </submittedName>
</protein>
<dbReference type="Proteomes" id="UP000292447">
    <property type="component" value="Chromosome III"/>
</dbReference>
<organism evidence="1 2">
    <name type="scientific">Metschnikowia aff. pulcherrima</name>
    <dbReference type="NCBI Taxonomy" id="2163413"/>
    <lineage>
        <taxon>Eukaryota</taxon>
        <taxon>Fungi</taxon>
        <taxon>Dikarya</taxon>
        <taxon>Ascomycota</taxon>
        <taxon>Saccharomycotina</taxon>
        <taxon>Pichiomycetes</taxon>
        <taxon>Metschnikowiaceae</taxon>
        <taxon>Metschnikowia</taxon>
    </lineage>
</organism>
<dbReference type="EMBL" id="CP034458">
    <property type="protein sequence ID" value="QBM88556.1"/>
    <property type="molecule type" value="Genomic_DNA"/>
</dbReference>
<name>A0A4P6XQI0_9ASCO</name>
<reference evidence="2" key="1">
    <citation type="submission" date="2019-03" db="EMBL/GenBank/DDBJ databases">
        <title>Snf2 controls pulcherriminic acid biosynthesis and connects pigmentation and antifungal activity of the yeast Metschnikowia pulcherrima.</title>
        <authorList>
            <person name="Gore-Lloyd D."/>
            <person name="Sumann I."/>
            <person name="Brachmann A.O."/>
            <person name="Schneeberger K."/>
            <person name="Ortiz-Merino R.A."/>
            <person name="Moreno-Beltran M."/>
            <person name="Schlaefli M."/>
            <person name="Kirner P."/>
            <person name="Santos Kron A."/>
            <person name="Wolfe K.H."/>
            <person name="Piel J."/>
            <person name="Ahrens C.H."/>
            <person name="Henk D."/>
            <person name="Freimoser F.M."/>
        </authorList>
    </citation>
    <scope>NUCLEOTIDE SEQUENCE [LARGE SCALE GENOMIC DNA]</scope>
    <source>
        <strain evidence="2">APC 1.2</strain>
    </source>
</reference>
<proteinExistence type="predicted"/>
<evidence type="ECO:0000313" key="2">
    <source>
        <dbReference type="Proteomes" id="UP000292447"/>
    </source>
</evidence>
<gene>
    <name evidence="1" type="ORF">METSCH_C05270</name>
</gene>